<dbReference type="SUPFAM" id="SSF81799">
    <property type="entry name" value="Putative methyltransferase TM0872, insert domain"/>
    <property type="match status" value="1"/>
</dbReference>
<dbReference type="OrthoDB" id="9806637at2"/>
<comment type="function">
    <text evidence="6">Specifically methylates the N4 position of cytidine in position 1402 (C1402) of 16S rRNA.</text>
</comment>
<dbReference type="Gene3D" id="1.10.150.170">
    <property type="entry name" value="Putative methyltransferase TM0872, insert domain"/>
    <property type="match status" value="1"/>
</dbReference>
<evidence type="ECO:0000256" key="5">
    <source>
        <dbReference type="ARBA" id="ARBA00022691"/>
    </source>
</evidence>
<dbReference type="AlphaFoldDB" id="A0A1R4J7K6"/>
<dbReference type="EC" id="2.1.1.199" evidence="6"/>
<dbReference type="PANTHER" id="PTHR11265">
    <property type="entry name" value="S-ADENOSYL-METHYLTRANSFERASE MRAW"/>
    <property type="match status" value="1"/>
</dbReference>
<keyword evidence="9" id="KW-1185">Reference proteome</keyword>
<evidence type="ECO:0000313" key="9">
    <source>
        <dbReference type="Proteomes" id="UP000196778"/>
    </source>
</evidence>
<comment type="similarity">
    <text evidence="1 6">Belongs to the methyltransferase superfamily. RsmH family.</text>
</comment>
<dbReference type="InterPro" id="IPR002903">
    <property type="entry name" value="RsmH"/>
</dbReference>
<name>A0A1R4J7K6_9MICO</name>
<keyword evidence="5 6" id="KW-0949">S-adenosyl-L-methionine</keyword>
<organism evidence="8 9">
    <name type="scientific">Mycetocola reblochoni REB411</name>
    <dbReference type="NCBI Taxonomy" id="1255698"/>
    <lineage>
        <taxon>Bacteria</taxon>
        <taxon>Bacillati</taxon>
        <taxon>Actinomycetota</taxon>
        <taxon>Actinomycetes</taxon>
        <taxon>Micrococcales</taxon>
        <taxon>Microbacteriaceae</taxon>
        <taxon>Mycetocola</taxon>
    </lineage>
</organism>
<dbReference type="Proteomes" id="UP000196778">
    <property type="component" value="Unassembled WGS sequence"/>
</dbReference>
<protein>
    <recommendedName>
        <fullName evidence="6">Ribosomal RNA small subunit methyltransferase H</fullName>
        <ecNumber evidence="6">2.1.1.199</ecNumber>
    </recommendedName>
    <alternativeName>
        <fullName evidence="6">16S rRNA m(4)C1402 methyltransferase</fullName>
    </alternativeName>
    <alternativeName>
        <fullName evidence="6">rRNA (cytosine-N(4)-)-methyltransferase RsmH</fullName>
    </alternativeName>
</protein>
<keyword evidence="6" id="KW-0963">Cytoplasm</keyword>
<sequence length="318" mass="35317">MALSDIHIPVMLERCIELLAPAIGHEGAVVVDATLGMGGHTEVLLERFPSLRVVGLDRDTDALDIASRRLERFGDRLIPVHTVYDGIDEALEVAGVGEADGYLFDLGVSSFQLDEDGRGFSYSRNAPLDMRMDRTAELTAHEVVNGYDEHELRRIFYEYGEEKLAPRYARAIVSARRTAPIADSAALVDIIQNATPRAVQRAGHPAKRVFQAVRIEVNRELEVLETAIPLALERTVLGGRVVVMSYQSLEDRIVKRAFAAATASTGPRDLPVELPEHAPRFRALVRGAELADQDEQDRNPRSKPVRLRAVERVRKDRA</sequence>
<comment type="subcellular location">
    <subcellularLocation>
        <location evidence="6">Cytoplasm</location>
    </subcellularLocation>
</comment>
<feature type="binding site" evidence="6">
    <location>
        <position position="57"/>
    </location>
    <ligand>
        <name>S-adenosyl-L-methionine</name>
        <dbReference type="ChEBI" id="CHEBI:59789"/>
    </ligand>
</feature>
<dbReference type="HAMAP" id="MF_01007">
    <property type="entry name" value="16SrRNA_methyltr_H"/>
    <property type="match status" value="1"/>
</dbReference>
<dbReference type="InterPro" id="IPR029063">
    <property type="entry name" value="SAM-dependent_MTases_sf"/>
</dbReference>
<feature type="binding site" evidence="6">
    <location>
        <position position="84"/>
    </location>
    <ligand>
        <name>S-adenosyl-L-methionine</name>
        <dbReference type="ChEBI" id="CHEBI:59789"/>
    </ligand>
</feature>
<dbReference type="RefSeq" id="WP_087136746.1">
    <property type="nucleotide sequence ID" value="NZ_FUKR01000032.1"/>
</dbReference>
<evidence type="ECO:0000256" key="7">
    <source>
        <dbReference type="SAM" id="MobiDB-lite"/>
    </source>
</evidence>
<feature type="region of interest" description="Disordered" evidence="7">
    <location>
        <begin position="289"/>
        <end position="318"/>
    </location>
</feature>
<evidence type="ECO:0000256" key="3">
    <source>
        <dbReference type="ARBA" id="ARBA00022603"/>
    </source>
</evidence>
<dbReference type="Pfam" id="PF01795">
    <property type="entry name" value="Methyltransf_5"/>
    <property type="match status" value="1"/>
</dbReference>
<dbReference type="PIRSF" id="PIRSF004486">
    <property type="entry name" value="MraW"/>
    <property type="match status" value="1"/>
</dbReference>
<evidence type="ECO:0000313" key="8">
    <source>
        <dbReference type="EMBL" id="SJN27805.1"/>
    </source>
</evidence>
<proteinExistence type="inferred from homology"/>
<feature type="binding site" evidence="6">
    <location>
        <begin position="38"/>
        <end position="40"/>
    </location>
    <ligand>
        <name>S-adenosyl-L-methionine</name>
        <dbReference type="ChEBI" id="CHEBI:59789"/>
    </ligand>
</feature>
<evidence type="ECO:0000256" key="1">
    <source>
        <dbReference type="ARBA" id="ARBA00010396"/>
    </source>
</evidence>
<dbReference type="GO" id="GO:0005737">
    <property type="term" value="C:cytoplasm"/>
    <property type="evidence" value="ECO:0007669"/>
    <property type="project" value="UniProtKB-SubCell"/>
</dbReference>
<feature type="compositionally biased region" description="Basic and acidic residues" evidence="7">
    <location>
        <begin position="308"/>
        <end position="318"/>
    </location>
</feature>
<keyword evidence="4 6" id="KW-0808">Transferase</keyword>
<feature type="binding site" evidence="6">
    <location>
        <position position="112"/>
    </location>
    <ligand>
        <name>S-adenosyl-L-methionine</name>
        <dbReference type="ChEBI" id="CHEBI:59789"/>
    </ligand>
</feature>
<accession>A0A1R4J7K6</accession>
<feature type="binding site" evidence="6">
    <location>
        <position position="105"/>
    </location>
    <ligand>
        <name>S-adenosyl-L-methionine</name>
        <dbReference type="ChEBI" id="CHEBI:59789"/>
    </ligand>
</feature>
<keyword evidence="3 6" id="KW-0489">Methyltransferase</keyword>
<evidence type="ECO:0000256" key="4">
    <source>
        <dbReference type="ARBA" id="ARBA00022679"/>
    </source>
</evidence>
<keyword evidence="2 6" id="KW-0698">rRNA processing</keyword>
<dbReference type="GO" id="GO:0071424">
    <property type="term" value="F:rRNA (cytosine-N4-)-methyltransferase activity"/>
    <property type="evidence" value="ECO:0007669"/>
    <property type="project" value="UniProtKB-UniRule"/>
</dbReference>
<evidence type="ECO:0000256" key="6">
    <source>
        <dbReference type="HAMAP-Rule" id="MF_01007"/>
    </source>
</evidence>
<dbReference type="NCBIfam" id="TIGR00006">
    <property type="entry name" value="16S rRNA (cytosine(1402)-N(4))-methyltransferase RsmH"/>
    <property type="match status" value="1"/>
</dbReference>
<dbReference type="GO" id="GO:0070475">
    <property type="term" value="P:rRNA base methylation"/>
    <property type="evidence" value="ECO:0007669"/>
    <property type="project" value="UniProtKB-UniRule"/>
</dbReference>
<comment type="catalytic activity">
    <reaction evidence="6">
        <text>cytidine(1402) in 16S rRNA + S-adenosyl-L-methionine = N(4)-methylcytidine(1402) in 16S rRNA + S-adenosyl-L-homocysteine + H(+)</text>
        <dbReference type="Rhea" id="RHEA:42928"/>
        <dbReference type="Rhea" id="RHEA-COMP:10286"/>
        <dbReference type="Rhea" id="RHEA-COMP:10287"/>
        <dbReference type="ChEBI" id="CHEBI:15378"/>
        <dbReference type="ChEBI" id="CHEBI:57856"/>
        <dbReference type="ChEBI" id="CHEBI:59789"/>
        <dbReference type="ChEBI" id="CHEBI:74506"/>
        <dbReference type="ChEBI" id="CHEBI:82748"/>
        <dbReference type="EC" id="2.1.1.199"/>
    </reaction>
</comment>
<evidence type="ECO:0000256" key="2">
    <source>
        <dbReference type="ARBA" id="ARBA00022552"/>
    </source>
</evidence>
<gene>
    <name evidence="6" type="primary">rsmH</name>
    <name evidence="8" type="ORF">FM119_05865</name>
</gene>
<reference evidence="9" key="1">
    <citation type="submission" date="2017-02" db="EMBL/GenBank/DDBJ databases">
        <authorList>
            <person name="Dridi B."/>
        </authorList>
    </citation>
    <scope>NUCLEOTIDE SEQUENCE [LARGE SCALE GENOMIC DNA]</scope>
    <source>
        <strain evidence="9">EB411</strain>
    </source>
</reference>
<dbReference type="PANTHER" id="PTHR11265:SF0">
    <property type="entry name" value="12S RRNA N4-METHYLCYTIDINE METHYLTRANSFERASE"/>
    <property type="match status" value="1"/>
</dbReference>
<dbReference type="EMBL" id="FUKR01000032">
    <property type="protein sequence ID" value="SJN27805.1"/>
    <property type="molecule type" value="Genomic_DNA"/>
</dbReference>
<dbReference type="InterPro" id="IPR023397">
    <property type="entry name" value="SAM-dep_MeTrfase_MraW_recog"/>
</dbReference>
<dbReference type="Gene3D" id="3.40.50.150">
    <property type="entry name" value="Vaccinia Virus protein VP39"/>
    <property type="match status" value="1"/>
</dbReference>
<dbReference type="SUPFAM" id="SSF53335">
    <property type="entry name" value="S-adenosyl-L-methionine-dependent methyltransferases"/>
    <property type="match status" value="1"/>
</dbReference>